<proteinExistence type="inferred from homology"/>
<feature type="compositionally biased region" description="Low complexity" evidence="6">
    <location>
        <begin position="508"/>
        <end position="519"/>
    </location>
</feature>
<name>A0AAV8UM94_9RHOD</name>
<evidence type="ECO:0000256" key="5">
    <source>
        <dbReference type="ARBA" id="ARBA00023242"/>
    </source>
</evidence>
<feature type="compositionally biased region" description="Polar residues" evidence="6">
    <location>
        <begin position="77"/>
        <end position="86"/>
    </location>
</feature>
<evidence type="ECO:0000259" key="7">
    <source>
        <dbReference type="Pfam" id="PF05236"/>
    </source>
</evidence>
<feature type="compositionally biased region" description="Polar residues" evidence="6">
    <location>
        <begin position="604"/>
        <end position="620"/>
    </location>
</feature>
<keyword evidence="5" id="KW-0539">Nucleus</keyword>
<feature type="region of interest" description="Disordered" evidence="6">
    <location>
        <begin position="562"/>
        <end position="658"/>
    </location>
</feature>
<evidence type="ECO:0000256" key="4">
    <source>
        <dbReference type="ARBA" id="ARBA00023163"/>
    </source>
</evidence>
<feature type="compositionally biased region" description="Basic and acidic residues" evidence="6">
    <location>
        <begin position="789"/>
        <end position="804"/>
    </location>
</feature>
<protein>
    <recommendedName>
        <fullName evidence="7">Transcription initiation factor TFIID component TAF4 C-terminal domain-containing protein</fullName>
    </recommendedName>
</protein>
<dbReference type="Pfam" id="PF05236">
    <property type="entry name" value="TAF4"/>
    <property type="match status" value="1"/>
</dbReference>
<accession>A0AAV8UM94</accession>
<evidence type="ECO:0000256" key="6">
    <source>
        <dbReference type="SAM" id="MobiDB-lite"/>
    </source>
</evidence>
<sequence length="981" mass="102558">MADGQEKSETLEELRALIPGTKFGNDASTNRTTPAATRRPASQKMQPEMRSAAGLHQQAFPAQGMGTGPPAIAHQTGAPNNNPSNGTEKELMALIDSTKKREPSSGASRNVDELKQLIGNTKARAASAPGYSAPTATRAPATSPQSGRRTQAEGAGSTAGELWSLIGDNKPKKESTSSTLAELNALVSSTSASAAKTGTRPSNYKKPPTPTAQPVTPHSAPVQPRSATAQPRSATAQPRNAASKPVKRVRKWTKNCEELLTRIRNLNAAPRTSVQTAASGPTTVAKPALGRPRQPSKAELRSFRMRSGNVDELRRRLGLPPMKWDVSPQVQSATRRPPQGSLEAFLHSVVYKYKQRIMSSTRDDKETTIRAFQTQVQQLFKEYRTGRMPSDKVVEVVCGKGREIGMPEIDTMRQKWYANAKERAAMAGGAVGKAKGTEAAKPAETPAASDSVSAGAANVPEGKPAKGRGSIGCKKAPAQEPRQANGKVGEGTPKRTTKKPGVANVPGAKATTGKATATKATAAKATAAKTAAKATAAKTAAKATAAKATAAKATAAKATAAKVTAAKAVAGKPITSKATAAKATAAAKAAAAKSAKATASKSTPKNTPSKATAAKSSTPKPNRGSAKLSAGEAKSAEKTPATPVESEDPALVEEDPQSWVVSKKKLSRVISKVVDENGIALKEDALECMEQAVRERLKYVVAKLMLTSKQRTESRKRDFLISESGVAVAQQLQAARMNEERKLDVAAENRKRRRMEEEAKKSGKEGEGEPGKGGSAKPDGTEGSSTKKSAVDKNVVEREKRAESMKATNKALRNLTAGIRVKRKFALPSKKSGGDRKPLDTSSLLKPGAGAKTAPAKALPTKSGPSRAAPGASPTGKSAPLKTGTGTTGKKVAKSEKSSGSGTTSTAGASGAAKSKPVPSIPLTLRDCLYFLEHERLSRKTDLLLRWYSRLDCPSRKAPPPAGKVAADMKELPPAPKKAAA</sequence>
<dbReference type="InterPro" id="IPR007900">
    <property type="entry name" value="TAF4_C"/>
</dbReference>
<dbReference type="AlphaFoldDB" id="A0AAV8UM94"/>
<feature type="compositionally biased region" description="Low complexity" evidence="6">
    <location>
        <begin position="31"/>
        <end position="40"/>
    </location>
</feature>
<feature type="compositionally biased region" description="Basic and acidic residues" evidence="6">
    <location>
        <begin position="1"/>
        <end position="15"/>
    </location>
</feature>
<organism evidence="8 9">
    <name type="scientific">Rhodosorus marinus</name>
    <dbReference type="NCBI Taxonomy" id="101924"/>
    <lineage>
        <taxon>Eukaryota</taxon>
        <taxon>Rhodophyta</taxon>
        <taxon>Stylonematophyceae</taxon>
        <taxon>Stylonematales</taxon>
        <taxon>Stylonemataceae</taxon>
        <taxon>Rhodosorus</taxon>
    </lineage>
</organism>
<comment type="similarity">
    <text evidence="2">Belongs to the TAF4 family.</text>
</comment>
<dbReference type="Proteomes" id="UP001157974">
    <property type="component" value="Unassembled WGS sequence"/>
</dbReference>
<feature type="compositionally biased region" description="Low complexity" evidence="6">
    <location>
        <begin position="436"/>
        <end position="448"/>
    </location>
</feature>
<dbReference type="GO" id="GO:0006352">
    <property type="term" value="P:DNA-templated transcription initiation"/>
    <property type="evidence" value="ECO:0007669"/>
    <property type="project" value="InterPro"/>
</dbReference>
<evidence type="ECO:0000256" key="1">
    <source>
        <dbReference type="ARBA" id="ARBA00004123"/>
    </source>
</evidence>
<dbReference type="EMBL" id="JAMWBK010000009">
    <property type="protein sequence ID" value="KAJ8902551.1"/>
    <property type="molecule type" value="Genomic_DNA"/>
</dbReference>
<gene>
    <name evidence="8" type="ORF">NDN08_006954</name>
</gene>
<feature type="compositionally biased region" description="Low complexity" evidence="6">
    <location>
        <begin position="562"/>
        <end position="603"/>
    </location>
</feature>
<feature type="region of interest" description="Disordered" evidence="6">
    <location>
        <begin position="436"/>
        <end position="519"/>
    </location>
</feature>
<feature type="compositionally biased region" description="Low complexity" evidence="6">
    <location>
        <begin position="845"/>
        <end position="862"/>
    </location>
</feature>
<evidence type="ECO:0000313" key="8">
    <source>
        <dbReference type="EMBL" id="KAJ8902551.1"/>
    </source>
</evidence>
<dbReference type="GO" id="GO:0005669">
    <property type="term" value="C:transcription factor TFIID complex"/>
    <property type="evidence" value="ECO:0007669"/>
    <property type="project" value="InterPro"/>
</dbReference>
<feature type="compositionally biased region" description="Acidic residues" evidence="6">
    <location>
        <begin position="645"/>
        <end position="656"/>
    </location>
</feature>
<keyword evidence="9" id="KW-1185">Reference proteome</keyword>
<evidence type="ECO:0000256" key="2">
    <source>
        <dbReference type="ARBA" id="ARBA00006178"/>
    </source>
</evidence>
<evidence type="ECO:0000256" key="3">
    <source>
        <dbReference type="ARBA" id="ARBA00023015"/>
    </source>
</evidence>
<feature type="region of interest" description="Disordered" evidence="6">
    <location>
        <begin position="952"/>
        <end position="981"/>
    </location>
</feature>
<feature type="compositionally biased region" description="Low complexity" evidence="6">
    <location>
        <begin position="898"/>
        <end position="916"/>
    </location>
</feature>
<keyword evidence="4" id="KW-0804">Transcription</keyword>
<feature type="region of interest" description="Disordered" evidence="6">
    <location>
        <begin position="270"/>
        <end position="298"/>
    </location>
</feature>
<feature type="region of interest" description="Disordered" evidence="6">
    <location>
        <begin position="1"/>
        <end position="250"/>
    </location>
</feature>
<evidence type="ECO:0000313" key="9">
    <source>
        <dbReference type="Proteomes" id="UP001157974"/>
    </source>
</evidence>
<feature type="compositionally biased region" description="Low complexity" evidence="6">
    <location>
        <begin position="185"/>
        <end position="195"/>
    </location>
</feature>
<feature type="compositionally biased region" description="Basic and acidic residues" evidence="6">
    <location>
        <begin position="737"/>
        <end position="770"/>
    </location>
</feature>
<feature type="domain" description="Transcription initiation factor TFIID component TAF4 C-terminal" evidence="7">
    <location>
        <begin position="651"/>
        <end position="944"/>
    </location>
</feature>
<feature type="region of interest" description="Disordered" evidence="6">
    <location>
        <begin position="735"/>
        <end position="920"/>
    </location>
</feature>
<comment type="subcellular location">
    <subcellularLocation>
        <location evidence="1">Nucleus</location>
    </subcellularLocation>
</comment>
<reference evidence="8 9" key="1">
    <citation type="journal article" date="2023" name="Nat. Commun.">
        <title>Origin of minicircular mitochondrial genomes in red algae.</title>
        <authorList>
            <person name="Lee Y."/>
            <person name="Cho C.H."/>
            <person name="Lee Y.M."/>
            <person name="Park S.I."/>
            <person name="Yang J.H."/>
            <person name="West J.A."/>
            <person name="Bhattacharya D."/>
            <person name="Yoon H.S."/>
        </authorList>
    </citation>
    <scope>NUCLEOTIDE SEQUENCE [LARGE SCALE GENOMIC DNA]</scope>
    <source>
        <strain evidence="8 9">CCMP1338</strain>
        <tissue evidence="8">Whole cell</tissue>
    </source>
</reference>
<comment type="caution">
    <text evidence="8">The sequence shown here is derived from an EMBL/GenBank/DDBJ whole genome shotgun (WGS) entry which is preliminary data.</text>
</comment>
<feature type="compositionally biased region" description="Polar residues" evidence="6">
    <location>
        <begin position="225"/>
        <end position="240"/>
    </location>
</feature>
<keyword evidence="3" id="KW-0805">Transcription regulation</keyword>
<feature type="compositionally biased region" description="Basic and acidic residues" evidence="6">
    <location>
        <begin position="87"/>
        <end position="103"/>
    </location>
</feature>
<feature type="compositionally biased region" description="Low complexity" evidence="6">
    <location>
        <begin position="132"/>
        <end position="146"/>
    </location>
</feature>
<feature type="compositionally biased region" description="Polar residues" evidence="6">
    <location>
        <begin position="270"/>
        <end position="282"/>
    </location>
</feature>